<sequence length="465" mass="54341">MINLLTDINWVNGGKIPSDYGDQLRLMYPILVGFGVFLVMGISALKIWKRKIPLKEFVNAIYISLPIGVIGASIFGKLGSLEQEWTYFYKLFFFWQPGMSFFGSMLCGGTAAFLWFWHKSKTTRVSVYVYADCIVPNILLGQSIGRWGNLFNHEIMGRNVDDVSKINWLPDFIWHRLFYVVDPNTGERLTEIQFKEPLFLYESFATLMLWILITFVFANLAKWISKKPWNVDPINFPCKANKKYKFALEKDLDDYSTQVPVKYQRGPNGTIYLSNEWAWKKAYTLYEPSLGAVQAEQTKINNQKSVALKAREKYNNLVNKINQEIEKEKVKLNRGKITKNEFVLFKKETKNNYKKELKNLRLEKNSLISFMKRNSKGLYQLNNPNNYKITHCGTLSSIYIIGYTIIRFILDPLRNPYELTVKNMDILNYLFLAGFLIFGLIIFVCAQFIAPKKWREEGWLYEKSY</sequence>
<dbReference type="PANTHER" id="PTHR30589">
    <property type="entry name" value="PROLIPOPROTEIN DIACYLGLYCERYL TRANSFERASE"/>
    <property type="match status" value="1"/>
</dbReference>
<feature type="transmembrane region" description="Helical" evidence="8">
    <location>
        <begin position="429"/>
        <end position="450"/>
    </location>
</feature>
<name>A0A2K9LT97_SPISQ</name>
<evidence type="ECO:0000256" key="3">
    <source>
        <dbReference type="ARBA" id="ARBA00022679"/>
    </source>
</evidence>
<reference evidence="9 10" key="1">
    <citation type="submission" date="2017-12" db="EMBL/GenBank/DDBJ databases">
        <title>Complete genome sequence of Spiroplasma monobiae MQ-1 (ATCC 33825).</title>
        <authorList>
            <person name="Tsai Y.-M."/>
            <person name="Lo W.-S."/>
            <person name="Wu P.-S."/>
            <person name="Cho S.-T."/>
            <person name="Kuo C.-H."/>
        </authorList>
    </citation>
    <scope>NUCLEOTIDE SEQUENCE [LARGE SCALE GENOMIC DNA]</scope>
    <source>
        <strain evidence="9 10">MQ-1</strain>
    </source>
</reference>
<dbReference type="InterPro" id="IPR001640">
    <property type="entry name" value="Lgt"/>
</dbReference>
<keyword evidence="10" id="KW-1185">Reference proteome</keyword>
<evidence type="ECO:0000256" key="6">
    <source>
        <dbReference type="ARBA" id="ARBA00023136"/>
    </source>
</evidence>
<dbReference type="Proteomes" id="UP000234790">
    <property type="component" value="Chromosome"/>
</dbReference>
<dbReference type="Pfam" id="PF01790">
    <property type="entry name" value="LGT"/>
    <property type="match status" value="1"/>
</dbReference>
<keyword evidence="7" id="KW-0175">Coiled coil</keyword>
<evidence type="ECO:0000256" key="2">
    <source>
        <dbReference type="ARBA" id="ARBA00022475"/>
    </source>
</evidence>
<proteinExistence type="inferred from homology"/>
<comment type="similarity">
    <text evidence="1">Belongs to the Lgt family.</text>
</comment>
<evidence type="ECO:0000256" key="4">
    <source>
        <dbReference type="ARBA" id="ARBA00022692"/>
    </source>
</evidence>
<dbReference type="EMBL" id="CP025543">
    <property type="protein sequence ID" value="AUM62319.1"/>
    <property type="molecule type" value="Genomic_DNA"/>
</dbReference>
<feature type="coiled-coil region" evidence="7">
    <location>
        <begin position="307"/>
        <end position="363"/>
    </location>
</feature>
<organism evidence="9 10">
    <name type="scientific">Spiroplasma monobiae MQ-1</name>
    <dbReference type="NCBI Taxonomy" id="1336748"/>
    <lineage>
        <taxon>Bacteria</taxon>
        <taxon>Bacillati</taxon>
        <taxon>Mycoplasmatota</taxon>
        <taxon>Mollicutes</taxon>
        <taxon>Entomoplasmatales</taxon>
        <taxon>Spiroplasmataceae</taxon>
        <taxon>Spiroplasma</taxon>
    </lineage>
</organism>
<keyword evidence="3 9" id="KW-0808">Transferase</keyword>
<feature type="transmembrane region" description="Helical" evidence="8">
    <location>
        <begin position="389"/>
        <end position="409"/>
    </location>
</feature>
<keyword evidence="6 8" id="KW-0472">Membrane</keyword>
<evidence type="ECO:0000313" key="10">
    <source>
        <dbReference type="Proteomes" id="UP000234790"/>
    </source>
</evidence>
<dbReference type="RefSeq" id="WP_101780373.1">
    <property type="nucleotide sequence ID" value="NZ_CP025543.1"/>
</dbReference>
<evidence type="ECO:0000256" key="7">
    <source>
        <dbReference type="SAM" id="Coils"/>
    </source>
</evidence>
<dbReference type="GO" id="GO:0005886">
    <property type="term" value="C:plasma membrane"/>
    <property type="evidence" value="ECO:0007669"/>
    <property type="project" value="InterPro"/>
</dbReference>
<feature type="transmembrane region" description="Helical" evidence="8">
    <location>
        <begin position="198"/>
        <end position="220"/>
    </location>
</feature>
<keyword evidence="4 8" id="KW-0812">Transmembrane</keyword>
<dbReference type="AlphaFoldDB" id="A0A2K9LT97"/>
<dbReference type="GO" id="GO:0008961">
    <property type="term" value="F:phosphatidylglycerol-prolipoprotein diacylglyceryl transferase activity"/>
    <property type="evidence" value="ECO:0007669"/>
    <property type="project" value="InterPro"/>
</dbReference>
<dbReference type="OrthoDB" id="871140at2"/>
<feature type="transmembrane region" description="Helical" evidence="8">
    <location>
        <begin position="26"/>
        <end position="45"/>
    </location>
</feature>
<feature type="transmembrane region" description="Helical" evidence="8">
    <location>
        <begin position="98"/>
        <end position="117"/>
    </location>
</feature>
<gene>
    <name evidence="9" type="primary">lgt</name>
    <name evidence="9" type="ORF">SMONO_v1c00660</name>
</gene>
<dbReference type="KEGG" id="smoo:SMONO_v1c00660"/>
<evidence type="ECO:0000256" key="5">
    <source>
        <dbReference type="ARBA" id="ARBA00022989"/>
    </source>
</evidence>
<protein>
    <submittedName>
        <fullName evidence="9">Prolipoprotein diacylglyceryl transferase</fullName>
    </submittedName>
</protein>
<keyword evidence="2" id="KW-1003">Cell membrane</keyword>
<dbReference type="GO" id="GO:0042158">
    <property type="term" value="P:lipoprotein biosynthetic process"/>
    <property type="evidence" value="ECO:0007669"/>
    <property type="project" value="InterPro"/>
</dbReference>
<evidence type="ECO:0000256" key="8">
    <source>
        <dbReference type="SAM" id="Phobius"/>
    </source>
</evidence>
<keyword evidence="5 8" id="KW-1133">Transmembrane helix</keyword>
<dbReference type="PANTHER" id="PTHR30589:SF0">
    <property type="entry name" value="PHOSPHATIDYLGLYCEROL--PROLIPOPROTEIN DIACYLGLYCERYL TRANSFERASE"/>
    <property type="match status" value="1"/>
</dbReference>
<feature type="transmembrane region" description="Helical" evidence="8">
    <location>
        <begin position="129"/>
        <end position="148"/>
    </location>
</feature>
<accession>A0A2K9LT97</accession>
<feature type="transmembrane region" description="Helical" evidence="8">
    <location>
        <begin position="57"/>
        <end position="78"/>
    </location>
</feature>
<evidence type="ECO:0000313" key="9">
    <source>
        <dbReference type="EMBL" id="AUM62319.1"/>
    </source>
</evidence>
<keyword evidence="9" id="KW-0449">Lipoprotein</keyword>
<evidence type="ECO:0000256" key="1">
    <source>
        <dbReference type="ARBA" id="ARBA00007150"/>
    </source>
</evidence>